<gene>
    <name evidence="1" type="ORF">DAERI_100120</name>
</gene>
<reference evidence="2" key="1">
    <citation type="submission" date="2018-01" db="EMBL/GenBank/DDBJ databases">
        <title>Draft Genome Sequence of the Radioresistant Bacterium Deinococcus aerius TR0125, Isolated from the Higher Atmosphere above Japan.</title>
        <authorList>
            <person name="Satoh K."/>
            <person name="Arai H."/>
            <person name="Sanzen T."/>
            <person name="Kawaguchi Y."/>
            <person name="Hayashi H."/>
            <person name="Yokobori S."/>
            <person name="Yamagishi A."/>
            <person name="Oono Y."/>
            <person name="Narumi I."/>
        </authorList>
    </citation>
    <scope>NUCLEOTIDE SEQUENCE [LARGE SCALE GENOMIC DNA]</scope>
    <source>
        <strain evidence="2">TR0125</strain>
    </source>
</reference>
<dbReference type="Proteomes" id="UP000236569">
    <property type="component" value="Unassembled WGS sequence"/>
</dbReference>
<evidence type="ECO:0000313" key="2">
    <source>
        <dbReference type="Proteomes" id="UP000236569"/>
    </source>
</evidence>
<keyword evidence="2" id="KW-1185">Reference proteome</keyword>
<dbReference type="EMBL" id="BFAG01000010">
    <property type="protein sequence ID" value="GBF06757.1"/>
    <property type="molecule type" value="Genomic_DNA"/>
</dbReference>
<comment type="caution">
    <text evidence="1">The sequence shown here is derived from an EMBL/GenBank/DDBJ whole genome shotgun (WGS) entry which is preliminary data.</text>
</comment>
<sequence length="40" mass="4435">MPLDDDRMPTLRGRYKVPHFDGKGEANALFTGLGVPTTFL</sequence>
<proteinExistence type="predicted"/>
<accession>A0A2I9DV87</accession>
<dbReference type="AlphaFoldDB" id="A0A2I9DV87"/>
<name>A0A2I9DV87_9DEIO</name>
<dbReference type="RefSeq" id="WP_268806549.1">
    <property type="nucleotide sequence ID" value="NZ_BFAG01000010.1"/>
</dbReference>
<protein>
    <submittedName>
        <fullName evidence="1">HSCARG protein</fullName>
    </submittedName>
</protein>
<organism evidence="1 2">
    <name type="scientific">Deinococcus aerius</name>
    <dbReference type="NCBI Taxonomy" id="200253"/>
    <lineage>
        <taxon>Bacteria</taxon>
        <taxon>Thermotogati</taxon>
        <taxon>Deinococcota</taxon>
        <taxon>Deinococci</taxon>
        <taxon>Deinococcales</taxon>
        <taxon>Deinococcaceae</taxon>
        <taxon>Deinococcus</taxon>
    </lineage>
</organism>
<evidence type="ECO:0000313" key="1">
    <source>
        <dbReference type="EMBL" id="GBF06757.1"/>
    </source>
</evidence>